<evidence type="ECO:0000256" key="2">
    <source>
        <dbReference type="ARBA" id="ARBA00010961"/>
    </source>
</evidence>
<evidence type="ECO:0000256" key="7">
    <source>
        <dbReference type="SAM" id="MobiDB-lite"/>
    </source>
</evidence>
<evidence type="ECO:0000256" key="6">
    <source>
        <dbReference type="RuleBase" id="RU365089"/>
    </source>
</evidence>
<evidence type="ECO:0000313" key="8">
    <source>
        <dbReference type="EMBL" id="MBL3578851.1"/>
    </source>
</evidence>
<reference evidence="9" key="1">
    <citation type="submission" date="2021-01" db="EMBL/GenBank/DDBJ databases">
        <title>Draft genomes of Rhodovulum sulfidophilum.</title>
        <authorList>
            <person name="Guzman M.S."/>
        </authorList>
    </citation>
    <scope>NUCLEOTIDE SEQUENCE [LARGE SCALE GENOMIC DNA]</scope>
    <source>
        <strain evidence="9">AB19</strain>
    </source>
</reference>
<keyword evidence="9" id="KW-1185">Reference proteome</keyword>
<dbReference type="EMBL" id="JAESIL010000046">
    <property type="protein sequence ID" value="MBL3578851.1"/>
    <property type="molecule type" value="Genomic_DNA"/>
</dbReference>
<comment type="function">
    <text evidence="1 6">Required for the transposition of the insertion element.</text>
</comment>
<comment type="caution">
    <text evidence="8">The sequence shown here is derived from an EMBL/GenBank/DDBJ whole genome shotgun (WGS) entry which is preliminary data.</text>
</comment>
<evidence type="ECO:0000313" key="9">
    <source>
        <dbReference type="Proteomes" id="UP000635853"/>
    </source>
</evidence>
<evidence type="ECO:0000256" key="5">
    <source>
        <dbReference type="ARBA" id="ARBA00023172"/>
    </source>
</evidence>
<feature type="region of interest" description="Disordered" evidence="7">
    <location>
        <begin position="151"/>
        <end position="173"/>
    </location>
</feature>
<evidence type="ECO:0000256" key="4">
    <source>
        <dbReference type="ARBA" id="ARBA00023125"/>
    </source>
</evidence>
<name>A0ABS1RJG8_9RHOB</name>
<dbReference type="Proteomes" id="UP000635853">
    <property type="component" value="Unassembled WGS sequence"/>
</dbReference>
<evidence type="ECO:0000256" key="1">
    <source>
        <dbReference type="ARBA" id="ARBA00002190"/>
    </source>
</evidence>
<keyword evidence="5 6" id="KW-0233">DNA recombination</keyword>
<protein>
    <recommendedName>
        <fullName evidence="6">Mutator family transposase</fullName>
    </recommendedName>
</protein>
<feature type="compositionally biased region" description="Low complexity" evidence="7">
    <location>
        <begin position="158"/>
        <end position="173"/>
    </location>
</feature>
<dbReference type="PANTHER" id="PTHR33217">
    <property type="entry name" value="TRANSPOSASE FOR INSERTION SEQUENCE ELEMENT IS1081"/>
    <property type="match status" value="1"/>
</dbReference>
<sequence length="196" mass="20709">MWHIAMPGAGAILLVNGGHGSLHEAYAQGIATRSVDRLGKAKGMSGISRNQVSRLCEKIDGKMKACLNRPLEGDWPCPWINATSLTAHRGERIVSVAGIIVIGVSTDRRSEVPGLPTGISEVDRSGPNSCASSQGVVCAAQRWRSWMHMRASRPPSPRFSAPPGGAAASISSATPFCPCRKKRASRLSSPPPLPGH</sequence>
<dbReference type="PANTHER" id="PTHR33217:SF7">
    <property type="entry name" value="TRANSPOSASE FOR INSERTION SEQUENCE ELEMENT IS1081"/>
    <property type="match status" value="1"/>
</dbReference>
<keyword evidence="3 6" id="KW-0815">Transposition</keyword>
<proteinExistence type="inferred from homology"/>
<dbReference type="InterPro" id="IPR001207">
    <property type="entry name" value="Transposase_mutator"/>
</dbReference>
<evidence type="ECO:0000256" key="3">
    <source>
        <dbReference type="ARBA" id="ARBA00022578"/>
    </source>
</evidence>
<organism evidence="8 9">
    <name type="scientific">Rhodovulum visakhapatnamense</name>
    <dbReference type="NCBI Taxonomy" id="364297"/>
    <lineage>
        <taxon>Bacteria</taxon>
        <taxon>Pseudomonadati</taxon>
        <taxon>Pseudomonadota</taxon>
        <taxon>Alphaproteobacteria</taxon>
        <taxon>Rhodobacterales</taxon>
        <taxon>Paracoccaceae</taxon>
        <taxon>Rhodovulum</taxon>
    </lineage>
</organism>
<comment type="similarity">
    <text evidence="2 6">Belongs to the transposase mutator family.</text>
</comment>
<keyword evidence="6" id="KW-0814">Transposable element</keyword>
<dbReference type="Pfam" id="PF00872">
    <property type="entry name" value="Transposase_mut"/>
    <property type="match status" value="1"/>
</dbReference>
<gene>
    <name evidence="8" type="ORF">JMJ92_11900</name>
</gene>
<keyword evidence="4 6" id="KW-0238">DNA-binding</keyword>
<accession>A0ABS1RJG8</accession>